<dbReference type="SUPFAM" id="SSF88659">
    <property type="entry name" value="Sigma3 and sigma4 domains of RNA polymerase sigma factors"/>
    <property type="match status" value="1"/>
</dbReference>
<evidence type="ECO:0000259" key="7">
    <source>
        <dbReference type="Pfam" id="PF04542"/>
    </source>
</evidence>
<dbReference type="SUPFAM" id="SSF88946">
    <property type="entry name" value="Sigma2 domain of RNA polymerase sigma factors"/>
    <property type="match status" value="1"/>
</dbReference>
<keyword evidence="2 6" id="KW-0805">Transcription regulation</keyword>
<evidence type="ECO:0000313" key="9">
    <source>
        <dbReference type="EMBL" id="MEL3971391.1"/>
    </source>
</evidence>
<dbReference type="PANTHER" id="PTHR43133">
    <property type="entry name" value="RNA POLYMERASE ECF-TYPE SIGMA FACTO"/>
    <property type="match status" value="1"/>
</dbReference>
<dbReference type="InterPro" id="IPR007627">
    <property type="entry name" value="RNA_pol_sigma70_r2"/>
</dbReference>
<evidence type="ECO:0000259" key="8">
    <source>
        <dbReference type="Pfam" id="PF08281"/>
    </source>
</evidence>
<feature type="domain" description="RNA polymerase sigma factor 70 region 4 type 2" evidence="8">
    <location>
        <begin position="94"/>
        <end position="144"/>
    </location>
</feature>
<comment type="caution">
    <text evidence="9">The sequence shown here is derived from an EMBL/GenBank/DDBJ whole genome shotgun (WGS) entry which is preliminary data.</text>
</comment>
<dbReference type="InterPro" id="IPR039425">
    <property type="entry name" value="RNA_pol_sigma-70-like"/>
</dbReference>
<dbReference type="InterPro" id="IPR013249">
    <property type="entry name" value="RNA_pol_sigma70_r4_t2"/>
</dbReference>
<keyword evidence="10" id="KW-1185">Reference proteome</keyword>
<gene>
    <name evidence="9" type="ORF">AAEO50_03785</name>
</gene>
<reference evidence="9 10" key="1">
    <citation type="submission" date="2024-04" db="EMBL/GenBank/DDBJ databases">
        <title>Bacillus oryzaecorticis sp. nov., a moderately halophilic bacterium isolated from rice husks.</title>
        <authorList>
            <person name="Zhu H.-S."/>
        </authorList>
    </citation>
    <scope>NUCLEOTIDE SEQUENCE [LARGE SCALE GENOMIC DNA]</scope>
    <source>
        <strain evidence="9 10">ZC255</strain>
    </source>
</reference>
<protein>
    <recommendedName>
        <fullName evidence="6">RNA polymerase sigma factor</fullName>
    </recommendedName>
</protein>
<dbReference type="Pfam" id="PF08281">
    <property type="entry name" value="Sigma70_r4_2"/>
    <property type="match status" value="1"/>
</dbReference>
<evidence type="ECO:0000256" key="3">
    <source>
        <dbReference type="ARBA" id="ARBA00023082"/>
    </source>
</evidence>
<comment type="similarity">
    <text evidence="1 6">Belongs to the sigma-70 factor family. ECF subfamily.</text>
</comment>
<dbReference type="InterPro" id="IPR036388">
    <property type="entry name" value="WH-like_DNA-bd_sf"/>
</dbReference>
<keyword evidence="3 6" id="KW-0731">Sigma factor</keyword>
<organism evidence="9 10">
    <name type="scientific">Rossellomorea oryzaecorticis</name>
    <dbReference type="NCBI Taxonomy" id="1396505"/>
    <lineage>
        <taxon>Bacteria</taxon>
        <taxon>Bacillati</taxon>
        <taxon>Bacillota</taxon>
        <taxon>Bacilli</taxon>
        <taxon>Bacillales</taxon>
        <taxon>Bacillaceae</taxon>
        <taxon>Rossellomorea</taxon>
    </lineage>
</organism>
<dbReference type="InterPro" id="IPR000838">
    <property type="entry name" value="RNA_pol_sigma70_ECF_CS"/>
</dbReference>
<evidence type="ECO:0000256" key="2">
    <source>
        <dbReference type="ARBA" id="ARBA00023015"/>
    </source>
</evidence>
<dbReference type="NCBIfam" id="TIGR02937">
    <property type="entry name" value="sigma70-ECF"/>
    <property type="match status" value="1"/>
</dbReference>
<dbReference type="PANTHER" id="PTHR43133:SF8">
    <property type="entry name" value="RNA POLYMERASE SIGMA FACTOR HI_1459-RELATED"/>
    <property type="match status" value="1"/>
</dbReference>
<evidence type="ECO:0000256" key="6">
    <source>
        <dbReference type="RuleBase" id="RU000716"/>
    </source>
</evidence>
<dbReference type="InterPro" id="IPR013324">
    <property type="entry name" value="RNA_pol_sigma_r3/r4-like"/>
</dbReference>
<feature type="domain" description="RNA polymerase sigma-70 region 2" evidence="7">
    <location>
        <begin position="11"/>
        <end position="71"/>
    </location>
</feature>
<dbReference type="Pfam" id="PF04542">
    <property type="entry name" value="Sigma70_r2"/>
    <property type="match status" value="1"/>
</dbReference>
<proteinExistence type="inferred from homology"/>
<keyword evidence="4 6" id="KW-0238">DNA-binding</keyword>
<evidence type="ECO:0000256" key="5">
    <source>
        <dbReference type="ARBA" id="ARBA00023163"/>
    </source>
</evidence>
<dbReference type="PROSITE" id="PS01063">
    <property type="entry name" value="SIGMA70_ECF"/>
    <property type="match status" value="1"/>
</dbReference>
<dbReference type="RefSeq" id="WP_341980601.1">
    <property type="nucleotide sequence ID" value="NZ_JBBYAF010000005.1"/>
</dbReference>
<dbReference type="Gene3D" id="1.10.10.10">
    <property type="entry name" value="Winged helix-like DNA-binding domain superfamily/Winged helix DNA-binding domain"/>
    <property type="match status" value="1"/>
</dbReference>
<dbReference type="Proteomes" id="UP001389717">
    <property type="component" value="Unassembled WGS sequence"/>
</dbReference>
<keyword evidence="5 6" id="KW-0804">Transcription</keyword>
<dbReference type="Gene3D" id="1.10.1740.10">
    <property type="match status" value="1"/>
</dbReference>
<sequence>MIFDNMDKTMAQLYRYSLMLTGSQWTAEDLVQETLIKVYTIKKTDPQREFTNSFLYTVAKNLFIDEQRKKKAVATFREELHQYEVDYTGCESIVEELLLKLPVRQAILITLKDVFGYHSQEIAAMLRVTDESVKTALSRSRSRLKKLSKDTPPIHHQPTDKELILELTRAIKQSNPASLFALCRLLESRNYSLSRVSGSRYMHVVDLDGNILEIIC</sequence>
<evidence type="ECO:0000256" key="4">
    <source>
        <dbReference type="ARBA" id="ARBA00023125"/>
    </source>
</evidence>
<dbReference type="EMBL" id="JBBYAF010000005">
    <property type="protein sequence ID" value="MEL3971391.1"/>
    <property type="molecule type" value="Genomic_DNA"/>
</dbReference>
<dbReference type="InterPro" id="IPR013325">
    <property type="entry name" value="RNA_pol_sigma_r2"/>
</dbReference>
<evidence type="ECO:0000256" key="1">
    <source>
        <dbReference type="ARBA" id="ARBA00010641"/>
    </source>
</evidence>
<evidence type="ECO:0000313" key="10">
    <source>
        <dbReference type="Proteomes" id="UP001389717"/>
    </source>
</evidence>
<dbReference type="InterPro" id="IPR014284">
    <property type="entry name" value="RNA_pol_sigma-70_dom"/>
</dbReference>
<accession>A0ABU9K6M1</accession>
<name>A0ABU9K6M1_9BACI</name>